<dbReference type="AlphaFoldDB" id="A0A0J6D4Y5"/>
<evidence type="ECO:0000313" key="2">
    <source>
        <dbReference type="EMBL" id="KMM39384.1"/>
    </source>
</evidence>
<organism evidence="2 3">
    <name type="scientific">Guptibacillus hwajinpoensis</name>
    <dbReference type="NCBI Taxonomy" id="208199"/>
    <lineage>
        <taxon>Bacteria</taxon>
        <taxon>Bacillati</taxon>
        <taxon>Bacillota</taxon>
        <taxon>Bacilli</taxon>
        <taxon>Bacillales</taxon>
        <taxon>Guptibacillaceae</taxon>
        <taxon>Guptibacillus</taxon>
    </lineage>
</organism>
<comment type="caution">
    <text evidence="2">The sequence shown here is derived from an EMBL/GenBank/DDBJ whole genome shotgun (WGS) entry which is preliminary data.</text>
</comment>
<keyword evidence="3" id="KW-1185">Reference proteome</keyword>
<evidence type="ECO:0000259" key="1">
    <source>
        <dbReference type="PROSITE" id="PS51186"/>
    </source>
</evidence>
<protein>
    <recommendedName>
        <fullName evidence="1">N-acetyltransferase domain-containing protein</fullName>
    </recommendedName>
</protein>
<dbReference type="PANTHER" id="PTHR43792:SF1">
    <property type="entry name" value="N-ACETYLTRANSFERASE DOMAIN-CONTAINING PROTEIN"/>
    <property type="match status" value="1"/>
</dbReference>
<dbReference type="Pfam" id="PF13302">
    <property type="entry name" value="Acetyltransf_3"/>
    <property type="match status" value="1"/>
</dbReference>
<dbReference type="InterPro" id="IPR000182">
    <property type="entry name" value="GNAT_dom"/>
</dbReference>
<dbReference type="GO" id="GO:0016747">
    <property type="term" value="F:acyltransferase activity, transferring groups other than amino-acyl groups"/>
    <property type="evidence" value="ECO:0007669"/>
    <property type="project" value="InterPro"/>
</dbReference>
<dbReference type="Gene3D" id="3.40.630.30">
    <property type="match status" value="1"/>
</dbReference>
<feature type="domain" description="N-acetyltransferase" evidence="1">
    <location>
        <begin position="11"/>
        <end position="167"/>
    </location>
</feature>
<dbReference type="SUPFAM" id="SSF55729">
    <property type="entry name" value="Acyl-CoA N-acyltransferases (Nat)"/>
    <property type="match status" value="1"/>
</dbReference>
<dbReference type="OrthoDB" id="9798081at2"/>
<dbReference type="InterPro" id="IPR051531">
    <property type="entry name" value="N-acetyltransferase"/>
</dbReference>
<dbReference type="STRING" id="157733.AB986_09320"/>
<evidence type="ECO:0000313" key="3">
    <source>
        <dbReference type="Proteomes" id="UP000035996"/>
    </source>
</evidence>
<dbReference type="RefSeq" id="WP_048310554.1">
    <property type="nucleotide sequence ID" value="NZ_CP119526.1"/>
</dbReference>
<reference evidence="2" key="1">
    <citation type="submission" date="2015-06" db="EMBL/GenBank/DDBJ databases">
        <authorList>
            <person name="Liu B."/>
            <person name="Wang J."/>
            <person name="Zhu Y."/>
            <person name="Liu G."/>
            <person name="Chen Q."/>
            <person name="Zheng C."/>
            <person name="Che J."/>
            <person name="Ge C."/>
            <person name="Shi H."/>
            <person name="Pan Z."/>
            <person name="Liu X."/>
        </authorList>
    </citation>
    <scope>NUCLEOTIDE SEQUENCE [LARGE SCALE GENOMIC DNA]</scope>
    <source>
        <strain evidence="2">DSM 16346</strain>
    </source>
</reference>
<name>A0A0J6D4Y5_9BACL</name>
<dbReference type="PROSITE" id="PS51186">
    <property type="entry name" value="GNAT"/>
    <property type="match status" value="1"/>
</dbReference>
<accession>A0A0J6D4Y5</accession>
<dbReference type="EMBL" id="LELK01000001">
    <property type="protein sequence ID" value="KMM39384.1"/>
    <property type="molecule type" value="Genomic_DNA"/>
</dbReference>
<gene>
    <name evidence="2" type="ORF">AB986_09320</name>
</gene>
<dbReference type="Proteomes" id="UP000035996">
    <property type="component" value="Unassembled WGS sequence"/>
</dbReference>
<proteinExistence type="predicted"/>
<dbReference type="InterPro" id="IPR016181">
    <property type="entry name" value="Acyl_CoA_acyltransferase"/>
</dbReference>
<dbReference type="PANTHER" id="PTHR43792">
    <property type="entry name" value="GNAT FAMILY, PUTATIVE (AFU_ORTHOLOGUE AFUA_3G00765)-RELATED-RELATED"/>
    <property type="match status" value="1"/>
</dbReference>
<sequence length="169" mass="19811">MTRRVITTDRLLIREMEEKDCECLFEVFSDKEAMKYYPMLKDRKETMNWIQWTRDHYKKYGFGLWIVEHKDQGVFLGQCGLVLEKIRGSVEVEIGYLFARKHWGMGYATEAASACKAYGFEQLKLPKLLSLIDPLNQASINVAERIGMKREKYVVKSGRKLDIYTCYNG</sequence>